<dbReference type="EC" id="5.1.3.13" evidence="3 7"/>
<comment type="catalytic activity">
    <reaction evidence="1 7">
        <text>dTDP-4-dehydro-6-deoxy-alpha-D-glucose = dTDP-4-dehydro-beta-L-rhamnose</text>
        <dbReference type="Rhea" id="RHEA:16969"/>
        <dbReference type="ChEBI" id="CHEBI:57649"/>
        <dbReference type="ChEBI" id="CHEBI:62830"/>
        <dbReference type="EC" id="5.1.3.13"/>
    </reaction>
</comment>
<dbReference type="GO" id="GO:0000271">
    <property type="term" value="P:polysaccharide biosynthetic process"/>
    <property type="evidence" value="ECO:0007669"/>
    <property type="project" value="TreeGrafter"/>
</dbReference>
<keyword evidence="9" id="KW-1185">Reference proteome</keyword>
<comment type="function">
    <text evidence="2 7">Catalyzes the epimerization of the C3' and C5'positions of dTDP-6-deoxy-D-xylo-4-hexulose, forming dTDP-6-deoxy-L-lyxo-4-hexulose.</text>
</comment>
<evidence type="ECO:0000313" key="8">
    <source>
        <dbReference type="EMBL" id="MBL0372587.1"/>
    </source>
</evidence>
<comment type="pathway">
    <text evidence="7">Carbohydrate biosynthesis; dTDP-L-rhamnose biosynthesis.</text>
</comment>
<dbReference type="EMBL" id="JAEQNC010000005">
    <property type="protein sequence ID" value="MBL0372587.1"/>
    <property type="molecule type" value="Genomic_DNA"/>
</dbReference>
<name>A0A936YPS2_9HYPH</name>
<evidence type="ECO:0000256" key="6">
    <source>
        <dbReference type="PIRSR" id="PIRSR600888-3"/>
    </source>
</evidence>
<dbReference type="InterPro" id="IPR000888">
    <property type="entry name" value="RmlC-like"/>
</dbReference>
<dbReference type="InterPro" id="IPR011051">
    <property type="entry name" value="RmlC_Cupin_sf"/>
</dbReference>
<evidence type="ECO:0000256" key="2">
    <source>
        <dbReference type="ARBA" id="ARBA00001997"/>
    </source>
</evidence>
<evidence type="ECO:0000256" key="4">
    <source>
        <dbReference type="ARBA" id="ARBA00019595"/>
    </source>
</evidence>
<evidence type="ECO:0000256" key="7">
    <source>
        <dbReference type="RuleBase" id="RU364069"/>
    </source>
</evidence>
<proteinExistence type="inferred from homology"/>
<accession>A0A936YPS2</accession>
<sequence>MNFERFDIEGPVLVTPKRIGDSRGWFSETFRADAFADNVGPHTFVQHNQSMSAAKGTVRGLHFQLAPMGQGKLVRCLRGAILDVAVDIRRSSPTFGRHVTAELTPDNSRQLWVPEGFAHGFVTLTEDTEIFYLVTNYYSPAHDRGLAWNDPALAIEWGLDEASAQLSDKDRKWPVLAELPDAYI</sequence>
<evidence type="ECO:0000313" key="9">
    <source>
        <dbReference type="Proteomes" id="UP000633219"/>
    </source>
</evidence>
<evidence type="ECO:0000256" key="5">
    <source>
        <dbReference type="PIRSR" id="PIRSR600888-1"/>
    </source>
</evidence>
<dbReference type="GO" id="GO:0005829">
    <property type="term" value="C:cytosol"/>
    <property type="evidence" value="ECO:0007669"/>
    <property type="project" value="TreeGrafter"/>
</dbReference>
<reference evidence="8" key="1">
    <citation type="submission" date="2021-01" db="EMBL/GenBank/DDBJ databases">
        <title>Rhizobium sp. strain KVB221 16S ribosomal RNA gene Genome sequencing and assembly.</title>
        <authorList>
            <person name="Kang M."/>
        </authorList>
    </citation>
    <scope>NUCLEOTIDE SEQUENCE</scope>
    <source>
        <strain evidence="8">KVB221</strain>
    </source>
</reference>
<dbReference type="PANTHER" id="PTHR21047:SF2">
    <property type="entry name" value="THYMIDINE DIPHOSPHO-4-KETO-RHAMNOSE 3,5-EPIMERASE"/>
    <property type="match status" value="1"/>
</dbReference>
<feature type="site" description="Participates in a stacking interaction with the thymidine ring of dTDP-4-oxo-6-deoxyglucose" evidence="6">
    <location>
        <position position="138"/>
    </location>
</feature>
<dbReference type="Proteomes" id="UP000633219">
    <property type="component" value="Unassembled WGS sequence"/>
</dbReference>
<feature type="active site" description="Proton acceptor" evidence="5">
    <location>
        <position position="62"/>
    </location>
</feature>
<feature type="active site" description="Proton donor" evidence="5">
    <location>
        <position position="132"/>
    </location>
</feature>
<dbReference type="Pfam" id="PF00908">
    <property type="entry name" value="dTDP_sugar_isom"/>
    <property type="match status" value="1"/>
</dbReference>
<dbReference type="SUPFAM" id="SSF51182">
    <property type="entry name" value="RmlC-like cupins"/>
    <property type="match status" value="1"/>
</dbReference>
<dbReference type="NCBIfam" id="TIGR01221">
    <property type="entry name" value="rmlC"/>
    <property type="match status" value="1"/>
</dbReference>
<dbReference type="GO" id="GO:0008830">
    <property type="term" value="F:dTDP-4-dehydrorhamnose 3,5-epimerase activity"/>
    <property type="evidence" value="ECO:0007669"/>
    <property type="project" value="UniProtKB-UniRule"/>
</dbReference>
<organism evidence="8 9">
    <name type="scientific">Rhizobium setariae</name>
    <dbReference type="NCBI Taxonomy" id="2801340"/>
    <lineage>
        <taxon>Bacteria</taxon>
        <taxon>Pseudomonadati</taxon>
        <taxon>Pseudomonadota</taxon>
        <taxon>Alphaproteobacteria</taxon>
        <taxon>Hyphomicrobiales</taxon>
        <taxon>Rhizobiaceae</taxon>
        <taxon>Rhizobium/Agrobacterium group</taxon>
        <taxon>Rhizobium</taxon>
    </lineage>
</organism>
<comment type="caution">
    <text evidence="8">The sequence shown here is derived from an EMBL/GenBank/DDBJ whole genome shotgun (WGS) entry which is preliminary data.</text>
</comment>
<dbReference type="PANTHER" id="PTHR21047">
    <property type="entry name" value="DTDP-6-DEOXY-D-GLUCOSE-3,5 EPIMERASE"/>
    <property type="match status" value="1"/>
</dbReference>
<evidence type="ECO:0000256" key="1">
    <source>
        <dbReference type="ARBA" id="ARBA00001298"/>
    </source>
</evidence>
<dbReference type="Gene3D" id="2.60.120.10">
    <property type="entry name" value="Jelly Rolls"/>
    <property type="match status" value="1"/>
</dbReference>
<dbReference type="InterPro" id="IPR014710">
    <property type="entry name" value="RmlC-like_jellyroll"/>
</dbReference>
<gene>
    <name evidence="8" type="primary">rfbC</name>
    <name evidence="8" type="ORF">JJB09_11160</name>
</gene>
<dbReference type="AlphaFoldDB" id="A0A936YPS2"/>
<evidence type="ECO:0000256" key="3">
    <source>
        <dbReference type="ARBA" id="ARBA00012098"/>
    </source>
</evidence>
<dbReference type="CDD" id="cd00438">
    <property type="entry name" value="cupin_RmlC"/>
    <property type="match status" value="1"/>
</dbReference>
<dbReference type="RefSeq" id="WP_201657562.1">
    <property type="nucleotide sequence ID" value="NZ_JAEQNC010000005.1"/>
</dbReference>
<keyword evidence="7 8" id="KW-0413">Isomerase</keyword>
<comment type="subunit">
    <text evidence="7">Homodimer.</text>
</comment>
<comment type="similarity">
    <text evidence="7">Belongs to the dTDP-4-dehydrorhamnose 3,5-epimerase family.</text>
</comment>
<protein>
    <recommendedName>
        <fullName evidence="4 7">dTDP-4-dehydrorhamnose 3,5-epimerase</fullName>
        <ecNumber evidence="3 7">5.1.3.13</ecNumber>
    </recommendedName>
    <alternativeName>
        <fullName evidence="7">Thymidine diphospho-4-keto-rhamnose 3,5-epimerase</fullName>
    </alternativeName>
</protein>
<dbReference type="GO" id="GO:0019305">
    <property type="term" value="P:dTDP-rhamnose biosynthetic process"/>
    <property type="evidence" value="ECO:0007669"/>
    <property type="project" value="UniProtKB-UniRule"/>
</dbReference>